<evidence type="ECO:0000313" key="6">
    <source>
        <dbReference type="EMBL" id="MBB4864878.1"/>
    </source>
</evidence>
<dbReference type="EMBL" id="JACHLI010000015">
    <property type="protein sequence ID" value="MBB4864878.1"/>
    <property type="molecule type" value="Genomic_DNA"/>
</dbReference>
<evidence type="ECO:0000256" key="3">
    <source>
        <dbReference type="ARBA" id="ARBA00023163"/>
    </source>
</evidence>
<keyword evidence="2 4" id="KW-0238">DNA-binding</keyword>
<feature type="domain" description="HTH tetR-type" evidence="5">
    <location>
        <begin position="22"/>
        <end position="82"/>
    </location>
</feature>
<organism evidence="6 7">
    <name type="scientific">Pseudomonas nitroreducens</name>
    <dbReference type="NCBI Taxonomy" id="46680"/>
    <lineage>
        <taxon>Bacteria</taxon>
        <taxon>Pseudomonadati</taxon>
        <taxon>Pseudomonadota</taxon>
        <taxon>Gammaproteobacteria</taxon>
        <taxon>Pseudomonadales</taxon>
        <taxon>Pseudomonadaceae</taxon>
        <taxon>Pseudomonas</taxon>
    </lineage>
</organism>
<evidence type="ECO:0000256" key="2">
    <source>
        <dbReference type="ARBA" id="ARBA00023125"/>
    </source>
</evidence>
<dbReference type="PRINTS" id="PR00455">
    <property type="entry name" value="HTHTETR"/>
</dbReference>
<dbReference type="Gene3D" id="1.10.357.10">
    <property type="entry name" value="Tetracycline Repressor, domain 2"/>
    <property type="match status" value="1"/>
</dbReference>
<sequence length="207" mass="22985">MPRKVIKNQEVARRTPRQARALEKVDLILEASRQLLERDGLDGFTTDSVAERAGVSVGTLYQYFPNKQRILDELAQREMSALVEDVMVALTREDVTEPGGRIRAMVGAIVNAYGGRAGVHPVLVNYLLTRHGSTPLPQLRLAIIEHMKANGLAGAGQQLREVDENEAFVLTHSVSGVLRAMLNDPQTREPERRKGIEDALIKLLLNF</sequence>
<gene>
    <name evidence="6" type="ORF">HNP46_003754</name>
</gene>
<dbReference type="GO" id="GO:0000976">
    <property type="term" value="F:transcription cis-regulatory region binding"/>
    <property type="evidence" value="ECO:0007669"/>
    <property type="project" value="TreeGrafter"/>
</dbReference>
<evidence type="ECO:0000313" key="7">
    <source>
        <dbReference type="Proteomes" id="UP000566995"/>
    </source>
</evidence>
<proteinExistence type="predicted"/>
<dbReference type="PROSITE" id="PS01081">
    <property type="entry name" value="HTH_TETR_1"/>
    <property type="match status" value="1"/>
</dbReference>
<dbReference type="SUPFAM" id="SSF46689">
    <property type="entry name" value="Homeodomain-like"/>
    <property type="match status" value="1"/>
</dbReference>
<dbReference type="Pfam" id="PF00440">
    <property type="entry name" value="TetR_N"/>
    <property type="match status" value="1"/>
</dbReference>
<reference evidence="6 7" key="1">
    <citation type="submission" date="2020-08" db="EMBL/GenBank/DDBJ databases">
        <title>Functional genomics of gut bacteria from endangered species of beetles.</title>
        <authorList>
            <person name="Carlos-Shanley C."/>
        </authorList>
    </citation>
    <scope>NUCLEOTIDE SEQUENCE [LARGE SCALE GENOMIC DNA]</scope>
    <source>
        <strain evidence="6 7">S00179</strain>
    </source>
</reference>
<dbReference type="InterPro" id="IPR001647">
    <property type="entry name" value="HTH_TetR"/>
</dbReference>
<dbReference type="GO" id="GO:0003700">
    <property type="term" value="F:DNA-binding transcription factor activity"/>
    <property type="evidence" value="ECO:0007669"/>
    <property type="project" value="TreeGrafter"/>
</dbReference>
<accession>A0A7W7P1I7</accession>
<feature type="DNA-binding region" description="H-T-H motif" evidence="4">
    <location>
        <begin position="45"/>
        <end position="64"/>
    </location>
</feature>
<dbReference type="PROSITE" id="PS50977">
    <property type="entry name" value="HTH_TETR_2"/>
    <property type="match status" value="1"/>
</dbReference>
<protein>
    <submittedName>
        <fullName evidence="6">AcrR family transcriptional regulator</fullName>
    </submittedName>
</protein>
<dbReference type="InterPro" id="IPR009057">
    <property type="entry name" value="Homeodomain-like_sf"/>
</dbReference>
<keyword evidence="3" id="KW-0804">Transcription</keyword>
<dbReference type="PANTHER" id="PTHR30055:SF234">
    <property type="entry name" value="HTH-TYPE TRANSCRIPTIONAL REGULATOR BETI"/>
    <property type="match status" value="1"/>
</dbReference>
<dbReference type="PANTHER" id="PTHR30055">
    <property type="entry name" value="HTH-TYPE TRANSCRIPTIONAL REGULATOR RUTR"/>
    <property type="match status" value="1"/>
</dbReference>
<dbReference type="InterPro" id="IPR023772">
    <property type="entry name" value="DNA-bd_HTH_TetR-type_CS"/>
</dbReference>
<name>A0A7W7P1I7_PSENT</name>
<dbReference type="RefSeq" id="WP_184591732.1">
    <property type="nucleotide sequence ID" value="NZ_JACHLI010000015.1"/>
</dbReference>
<evidence type="ECO:0000256" key="1">
    <source>
        <dbReference type="ARBA" id="ARBA00023015"/>
    </source>
</evidence>
<dbReference type="InterPro" id="IPR050109">
    <property type="entry name" value="HTH-type_TetR-like_transc_reg"/>
</dbReference>
<dbReference type="AlphaFoldDB" id="A0A7W7P1I7"/>
<comment type="caution">
    <text evidence="6">The sequence shown here is derived from an EMBL/GenBank/DDBJ whole genome shotgun (WGS) entry which is preliminary data.</text>
</comment>
<evidence type="ECO:0000259" key="5">
    <source>
        <dbReference type="PROSITE" id="PS50977"/>
    </source>
</evidence>
<dbReference type="Proteomes" id="UP000566995">
    <property type="component" value="Unassembled WGS sequence"/>
</dbReference>
<keyword evidence="1" id="KW-0805">Transcription regulation</keyword>
<evidence type="ECO:0000256" key="4">
    <source>
        <dbReference type="PROSITE-ProRule" id="PRU00335"/>
    </source>
</evidence>